<evidence type="ECO:0000313" key="1">
    <source>
        <dbReference type="EMBL" id="OEY76016.1"/>
    </source>
</evidence>
<gene>
    <name evidence="1" type="ORF">BFQ30_01650</name>
</gene>
<dbReference type="EMBL" id="MDJC01000023">
    <property type="protein sequence ID" value="OEY76016.1"/>
    <property type="molecule type" value="Genomic_DNA"/>
</dbReference>
<sequence length="76" mass="8958">MGGWFIGNNPNAKSASKKLSFSEKHSVGNYNINNLKYIYNLDNKEERNKWNREVDLLNKIHFNGIREFNKVSEVRK</sequence>
<dbReference type="Proteomes" id="UP000175677">
    <property type="component" value="Unassembled WGS sequence"/>
</dbReference>
<reference evidence="1 2" key="1">
    <citation type="submission" date="2016-08" db="EMBL/GenBank/DDBJ databases">
        <authorList>
            <person name="Eshaghi A."/>
            <person name="Soares D."/>
            <person name="Kus J."/>
            <person name="Richardson D."/>
            <person name="Li A."/>
            <person name="Patel S.N."/>
        </authorList>
    </citation>
    <scope>NUCLEOTIDE SEQUENCE [LARGE SCALE GENOMIC DNA]</scope>
    <source>
        <strain evidence="1 2">C860</strain>
    </source>
</reference>
<name>A0ABX3BNE3_9PAST</name>
<keyword evidence="2" id="KW-1185">Reference proteome</keyword>
<comment type="caution">
    <text evidence="1">The sequence shown here is derived from an EMBL/GenBank/DDBJ whole genome shotgun (WGS) entry which is preliminary data.</text>
</comment>
<evidence type="ECO:0000313" key="2">
    <source>
        <dbReference type="Proteomes" id="UP000175677"/>
    </source>
</evidence>
<organism evidence="1 2">
    <name type="scientific">Haemophilus quentini</name>
    <dbReference type="NCBI Taxonomy" id="123834"/>
    <lineage>
        <taxon>Bacteria</taxon>
        <taxon>Pseudomonadati</taxon>
        <taxon>Pseudomonadota</taxon>
        <taxon>Gammaproteobacteria</taxon>
        <taxon>Pasteurellales</taxon>
        <taxon>Pasteurellaceae</taxon>
        <taxon>Haemophilus</taxon>
    </lineage>
</organism>
<protein>
    <submittedName>
        <fullName evidence="1">Uncharacterized protein</fullName>
    </submittedName>
</protein>
<proteinExistence type="predicted"/>
<accession>A0ABX3BNE3</accession>